<comment type="caution">
    <text evidence="1">The sequence shown here is derived from an EMBL/GenBank/DDBJ whole genome shotgun (WGS) entry which is preliminary data.</text>
</comment>
<gene>
    <name evidence="1" type="ORF">KSU1_B0564</name>
</gene>
<evidence type="ECO:0000313" key="1">
    <source>
        <dbReference type="EMBL" id="GAB61421.1"/>
    </source>
</evidence>
<organism evidence="1 2">
    <name type="scientific">Candidatus Jettenia caeni</name>
    <dbReference type="NCBI Taxonomy" id="247490"/>
    <lineage>
        <taxon>Bacteria</taxon>
        <taxon>Pseudomonadati</taxon>
        <taxon>Planctomycetota</taxon>
        <taxon>Candidatus Brocadiia</taxon>
        <taxon>Candidatus Brocadiales</taxon>
        <taxon>Candidatus Brocadiaceae</taxon>
        <taxon>Candidatus Jettenia</taxon>
    </lineage>
</organism>
<proteinExistence type="predicted"/>
<dbReference type="Proteomes" id="UP000002985">
    <property type="component" value="Unassembled WGS sequence"/>
</dbReference>
<dbReference type="EMBL" id="BAFH01000002">
    <property type="protein sequence ID" value="GAB61421.1"/>
    <property type="molecule type" value="Genomic_DNA"/>
</dbReference>
<accession>I3II76</accession>
<keyword evidence="2" id="KW-1185">Reference proteome</keyword>
<sequence>MPPLLNNLHEDSKPKGLPYRIEIPQQKTRMYHNYICLSHKAKKINLYRCNKTII</sequence>
<dbReference type="AlphaFoldDB" id="I3II76"/>
<protein>
    <submittedName>
        <fullName evidence="1">Uncharacterized protein</fullName>
    </submittedName>
</protein>
<reference evidence="1 2" key="1">
    <citation type="journal article" date="2012" name="FEBS Lett.">
        <title>Anammox organism KSU-1 expresses a NirK-type copper-containing nitrite reductase instead of a NirS-type with cytochrome cd1.</title>
        <authorList>
            <person name="Hira D."/>
            <person name="Toh H."/>
            <person name="Migita C.T."/>
            <person name="Okubo H."/>
            <person name="Nishiyama T."/>
            <person name="Hattori M."/>
            <person name="Furukawa K."/>
            <person name="Fujii T."/>
        </authorList>
    </citation>
    <scope>NUCLEOTIDE SEQUENCE [LARGE SCALE GENOMIC DNA]</scope>
</reference>
<name>I3II76_9BACT</name>
<evidence type="ECO:0000313" key="2">
    <source>
        <dbReference type="Proteomes" id="UP000002985"/>
    </source>
</evidence>